<evidence type="ECO:0000313" key="7">
    <source>
        <dbReference type="Proteomes" id="UP000547528"/>
    </source>
</evidence>
<protein>
    <submittedName>
        <fullName evidence="6">Integrase</fullName>
    </submittedName>
</protein>
<evidence type="ECO:0000313" key="6">
    <source>
        <dbReference type="EMBL" id="MBB3667768.1"/>
    </source>
</evidence>
<dbReference type="Gene3D" id="1.10.150.130">
    <property type="match status" value="1"/>
</dbReference>
<name>A0A7W5TUH1_9MICC</name>
<dbReference type="Pfam" id="PF00589">
    <property type="entry name" value="Phage_integrase"/>
    <property type="match status" value="1"/>
</dbReference>
<dbReference type="PANTHER" id="PTHR30349:SF64">
    <property type="entry name" value="PROPHAGE INTEGRASE INTD-RELATED"/>
    <property type="match status" value="1"/>
</dbReference>
<dbReference type="RefSeq" id="WP_183358184.1">
    <property type="nucleotide sequence ID" value="NZ_BAABKR010000001.1"/>
</dbReference>
<dbReference type="AlphaFoldDB" id="A0A7W5TUH1"/>
<dbReference type="PROSITE" id="PS51898">
    <property type="entry name" value="TYR_RECOMBINASE"/>
    <property type="match status" value="1"/>
</dbReference>
<keyword evidence="4" id="KW-0233">DNA recombination</keyword>
<reference evidence="6 7" key="1">
    <citation type="submission" date="2020-08" db="EMBL/GenBank/DDBJ databases">
        <title>Sequencing the genomes of 1000 actinobacteria strains.</title>
        <authorList>
            <person name="Klenk H.-P."/>
        </authorList>
    </citation>
    <scope>NUCLEOTIDE SEQUENCE [LARGE SCALE GENOMIC DNA]</scope>
    <source>
        <strain evidence="6 7">DSM 28238</strain>
    </source>
</reference>
<dbReference type="InterPro" id="IPR011010">
    <property type="entry name" value="DNA_brk_join_enz"/>
</dbReference>
<evidence type="ECO:0000256" key="2">
    <source>
        <dbReference type="ARBA" id="ARBA00022908"/>
    </source>
</evidence>
<dbReference type="InterPro" id="IPR013762">
    <property type="entry name" value="Integrase-like_cat_sf"/>
</dbReference>
<evidence type="ECO:0000256" key="1">
    <source>
        <dbReference type="ARBA" id="ARBA00008857"/>
    </source>
</evidence>
<dbReference type="Proteomes" id="UP000547528">
    <property type="component" value="Unassembled WGS sequence"/>
</dbReference>
<organism evidence="6 7">
    <name type="scientific">Garicola koreensis</name>
    <dbReference type="NCBI Taxonomy" id="1262554"/>
    <lineage>
        <taxon>Bacteria</taxon>
        <taxon>Bacillati</taxon>
        <taxon>Actinomycetota</taxon>
        <taxon>Actinomycetes</taxon>
        <taxon>Micrococcales</taxon>
        <taxon>Micrococcaceae</taxon>
        <taxon>Garicola</taxon>
    </lineage>
</organism>
<evidence type="ECO:0000259" key="5">
    <source>
        <dbReference type="PROSITE" id="PS51898"/>
    </source>
</evidence>
<dbReference type="SUPFAM" id="SSF56349">
    <property type="entry name" value="DNA breaking-rejoining enzymes"/>
    <property type="match status" value="1"/>
</dbReference>
<sequence>MAAESRRTGQPLDTRDLEARLLADDAEETTQVVGTWTYVGTGWRDNLEQALALAVAARSREYDLWKAERRKARSGLERGDGHAGAGHQGGADVIERRVLDSGRVRWRVRYRTPEHRQRSRTFDRRADAEAFEDELRGRMRRGEFVDPRRGLVTLTALWSEYEQGGMTHLRVTTQQNYRMAFRHVLNHFGTWPVAKIEHADVAEWVTSLGKTKGPETVRYAHRVFCLVLDFGMRTRRLSHNVARGVRLPARPPSRERILTMAQVEALAARLGREGDLVLAMALLGLRWSELAALRVSDVDLERGRVRVVERATEVGGRMDVSAPKSRTSARSIGIPPSMREVLEARTAGRSADALVFPAPDGGYLRNGNWRHRSGWSAALKSTGLEGVTPHDLRRTFGSLARKAGADLRYIQRAMGHESITTTARIYAHLYDDELDEIAAALDGLRGAQP</sequence>
<dbReference type="InterPro" id="IPR050090">
    <property type="entry name" value="Tyrosine_recombinase_XerCD"/>
</dbReference>
<keyword evidence="7" id="KW-1185">Reference proteome</keyword>
<accession>A0A7W5TUH1</accession>
<dbReference type="InterPro" id="IPR004107">
    <property type="entry name" value="Integrase_SAM-like_N"/>
</dbReference>
<comment type="similarity">
    <text evidence="1">Belongs to the 'phage' integrase family.</text>
</comment>
<dbReference type="GO" id="GO:0003677">
    <property type="term" value="F:DNA binding"/>
    <property type="evidence" value="ECO:0007669"/>
    <property type="project" value="UniProtKB-KW"/>
</dbReference>
<dbReference type="GO" id="GO:0006310">
    <property type="term" value="P:DNA recombination"/>
    <property type="evidence" value="ECO:0007669"/>
    <property type="project" value="UniProtKB-KW"/>
</dbReference>
<dbReference type="GO" id="GO:0015074">
    <property type="term" value="P:DNA integration"/>
    <property type="evidence" value="ECO:0007669"/>
    <property type="project" value="UniProtKB-KW"/>
</dbReference>
<dbReference type="EMBL" id="JACIBT010000003">
    <property type="protein sequence ID" value="MBB3667768.1"/>
    <property type="molecule type" value="Genomic_DNA"/>
</dbReference>
<feature type="domain" description="Tyr recombinase" evidence="5">
    <location>
        <begin position="253"/>
        <end position="439"/>
    </location>
</feature>
<evidence type="ECO:0000256" key="4">
    <source>
        <dbReference type="ARBA" id="ARBA00023172"/>
    </source>
</evidence>
<dbReference type="CDD" id="cd01189">
    <property type="entry name" value="INT_ICEBs1_C_like"/>
    <property type="match status" value="1"/>
</dbReference>
<dbReference type="Pfam" id="PF14659">
    <property type="entry name" value="Phage_int_SAM_3"/>
    <property type="match status" value="1"/>
</dbReference>
<keyword evidence="2" id="KW-0229">DNA integration</keyword>
<proteinExistence type="inferred from homology"/>
<dbReference type="InterPro" id="IPR002104">
    <property type="entry name" value="Integrase_catalytic"/>
</dbReference>
<comment type="caution">
    <text evidence="6">The sequence shown here is derived from an EMBL/GenBank/DDBJ whole genome shotgun (WGS) entry which is preliminary data.</text>
</comment>
<keyword evidence="3" id="KW-0238">DNA-binding</keyword>
<gene>
    <name evidence="6" type="ORF">FHX47_001389</name>
</gene>
<evidence type="ECO:0000256" key="3">
    <source>
        <dbReference type="ARBA" id="ARBA00023125"/>
    </source>
</evidence>
<dbReference type="PANTHER" id="PTHR30349">
    <property type="entry name" value="PHAGE INTEGRASE-RELATED"/>
    <property type="match status" value="1"/>
</dbReference>
<dbReference type="InterPro" id="IPR010998">
    <property type="entry name" value="Integrase_recombinase_N"/>
</dbReference>
<dbReference type="Gene3D" id="1.10.443.10">
    <property type="entry name" value="Intergrase catalytic core"/>
    <property type="match status" value="1"/>
</dbReference>